<evidence type="ECO:0000256" key="13">
    <source>
        <dbReference type="SAM" id="Phobius"/>
    </source>
</evidence>
<dbReference type="PANTHER" id="PTHR43298:SF2">
    <property type="entry name" value="FMN_FAD EXPORTER YEEO-RELATED"/>
    <property type="match status" value="1"/>
</dbReference>
<dbReference type="InterPro" id="IPR050222">
    <property type="entry name" value="MATE_MdtK"/>
</dbReference>
<keyword evidence="9 13" id="KW-1133">Transmembrane helix</keyword>
<keyword evidence="10" id="KW-0406">Ion transport</keyword>
<evidence type="ECO:0000313" key="15">
    <source>
        <dbReference type="Proteomes" id="UP001299220"/>
    </source>
</evidence>
<evidence type="ECO:0000256" key="11">
    <source>
        <dbReference type="ARBA" id="ARBA00023136"/>
    </source>
</evidence>
<evidence type="ECO:0000256" key="4">
    <source>
        <dbReference type="ARBA" id="ARBA00020268"/>
    </source>
</evidence>
<evidence type="ECO:0000256" key="5">
    <source>
        <dbReference type="ARBA" id="ARBA00022448"/>
    </source>
</evidence>
<feature type="transmembrane region" description="Helical" evidence="13">
    <location>
        <begin position="321"/>
        <end position="340"/>
    </location>
</feature>
<comment type="subcellular location">
    <subcellularLocation>
        <location evidence="2">Cell membrane</location>
        <topology evidence="2">Multi-pass membrane protein</topology>
    </subcellularLocation>
</comment>
<feature type="transmembrane region" description="Helical" evidence="13">
    <location>
        <begin position="283"/>
        <end position="301"/>
    </location>
</feature>
<dbReference type="InterPro" id="IPR048279">
    <property type="entry name" value="MdtK-like"/>
</dbReference>
<accession>A0ABS9CQ21</accession>
<evidence type="ECO:0000256" key="6">
    <source>
        <dbReference type="ARBA" id="ARBA00022449"/>
    </source>
</evidence>
<reference evidence="14 15" key="1">
    <citation type="submission" date="2020-12" db="EMBL/GenBank/DDBJ databases">
        <title>Whole genome sequences of gut porcine anaerobes.</title>
        <authorList>
            <person name="Kubasova T."/>
            <person name="Jahodarova E."/>
            <person name="Rychlik I."/>
        </authorList>
    </citation>
    <scope>NUCLEOTIDE SEQUENCE [LARGE SCALE GENOMIC DNA]</scope>
    <source>
        <strain evidence="14 15">An867</strain>
    </source>
</reference>
<keyword evidence="8 13" id="KW-0812">Transmembrane</keyword>
<feature type="transmembrane region" description="Helical" evidence="13">
    <location>
        <begin position="93"/>
        <end position="118"/>
    </location>
</feature>
<evidence type="ECO:0000256" key="2">
    <source>
        <dbReference type="ARBA" id="ARBA00004651"/>
    </source>
</evidence>
<dbReference type="Pfam" id="PF01554">
    <property type="entry name" value="MatE"/>
    <property type="match status" value="2"/>
</dbReference>
<sequence>MAKKADTLDMTNGSPINLMLRFALPMLVGSVFQSLYSMVDSAVLGRYVGSGALAAIGAALSTTMMILMLATGVTSAVSIVLSQFVGAGNVKKIRTGVVSAGYLTLLLGVVLGLFGVLAARPLMLLLNTPADIIDMSVLYIQLVCGLGIAQFAYNAVASILRALGDSKTPLIFLILCSVLNVILDLISVLLLNMGVAGVAVATVGSQAISAAICTVVMFKKHPELALTKADLKPDMKVLGQIFGMGAQMALQSLLLSVGMMVITRVINGFGATVVAAYTVGGNVQNLAVMLFSNFSFGFSVYVGQNFGARRADRIKLGVRQIALLVSGLAIFSGVLVLIFAEPLVSLYVKAEETAVIEASLSFIRIQAWFFPFLGLIWLYNSTLKGMGKVSISMVSSVVELGSKIGFSLLLPIWLDYIGIWYAAPIGYILGIVPLLIYYYSGRWQKLLDKPIDEQPAEV</sequence>
<dbReference type="NCBIfam" id="TIGR00797">
    <property type="entry name" value="matE"/>
    <property type="match status" value="1"/>
</dbReference>
<comment type="similarity">
    <text evidence="3">Belongs to the multi antimicrobial extrusion (MATE) (TC 2.A.66.1) family.</text>
</comment>
<gene>
    <name evidence="14" type="ORF">JQM67_11570</name>
</gene>
<evidence type="ECO:0000256" key="12">
    <source>
        <dbReference type="ARBA" id="ARBA00031636"/>
    </source>
</evidence>
<feature type="transmembrane region" description="Helical" evidence="13">
    <location>
        <begin position="20"/>
        <end position="39"/>
    </location>
</feature>
<dbReference type="PIRSF" id="PIRSF006603">
    <property type="entry name" value="DinF"/>
    <property type="match status" value="1"/>
</dbReference>
<feature type="transmembrane region" description="Helical" evidence="13">
    <location>
        <begin position="170"/>
        <end position="191"/>
    </location>
</feature>
<organism evidence="14 15">
    <name type="scientific">Anaeromassilibacillus senegalensis</name>
    <dbReference type="NCBI Taxonomy" id="1673717"/>
    <lineage>
        <taxon>Bacteria</taxon>
        <taxon>Bacillati</taxon>
        <taxon>Bacillota</taxon>
        <taxon>Clostridia</taxon>
        <taxon>Eubacteriales</taxon>
        <taxon>Acutalibacteraceae</taxon>
        <taxon>Anaeromassilibacillus</taxon>
    </lineage>
</organism>
<feature type="transmembrane region" description="Helical" evidence="13">
    <location>
        <begin position="51"/>
        <end position="81"/>
    </location>
</feature>
<evidence type="ECO:0000256" key="9">
    <source>
        <dbReference type="ARBA" id="ARBA00022989"/>
    </source>
</evidence>
<keyword evidence="5" id="KW-0813">Transport</keyword>
<dbReference type="PANTHER" id="PTHR43298">
    <property type="entry name" value="MULTIDRUG RESISTANCE PROTEIN NORM-RELATED"/>
    <property type="match status" value="1"/>
</dbReference>
<comment type="caution">
    <text evidence="14">The sequence shown here is derived from an EMBL/GenBank/DDBJ whole genome shotgun (WGS) entry which is preliminary data.</text>
</comment>
<dbReference type="EMBL" id="JAFBIT010000003">
    <property type="protein sequence ID" value="MCF2653240.1"/>
    <property type="molecule type" value="Genomic_DNA"/>
</dbReference>
<name>A0ABS9CQ21_9FIRM</name>
<dbReference type="Proteomes" id="UP001299220">
    <property type="component" value="Unassembled WGS sequence"/>
</dbReference>
<feature type="transmembrane region" description="Helical" evidence="13">
    <location>
        <begin position="391"/>
        <end position="413"/>
    </location>
</feature>
<evidence type="ECO:0000256" key="8">
    <source>
        <dbReference type="ARBA" id="ARBA00022692"/>
    </source>
</evidence>
<feature type="transmembrane region" description="Helical" evidence="13">
    <location>
        <begin position="360"/>
        <end position="379"/>
    </location>
</feature>
<dbReference type="CDD" id="cd13138">
    <property type="entry name" value="MATE_yoeA_like"/>
    <property type="match status" value="1"/>
</dbReference>
<evidence type="ECO:0000256" key="7">
    <source>
        <dbReference type="ARBA" id="ARBA00022475"/>
    </source>
</evidence>
<evidence type="ECO:0000313" key="14">
    <source>
        <dbReference type="EMBL" id="MCF2653240.1"/>
    </source>
</evidence>
<keyword evidence="6" id="KW-0050">Antiport</keyword>
<evidence type="ECO:0000256" key="1">
    <source>
        <dbReference type="ARBA" id="ARBA00003408"/>
    </source>
</evidence>
<keyword evidence="7" id="KW-1003">Cell membrane</keyword>
<proteinExistence type="inferred from homology"/>
<feature type="transmembrane region" description="Helical" evidence="13">
    <location>
        <begin position="253"/>
        <end position="277"/>
    </location>
</feature>
<evidence type="ECO:0000256" key="10">
    <source>
        <dbReference type="ARBA" id="ARBA00023065"/>
    </source>
</evidence>
<dbReference type="InterPro" id="IPR002528">
    <property type="entry name" value="MATE_fam"/>
</dbReference>
<feature type="transmembrane region" description="Helical" evidence="13">
    <location>
        <begin position="197"/>
        <end position="218"/>
    </location>
</feature>
<keyword evidence="11 13" id="KW-0472">Membrane</keyword>
<feature type="transmembrane region" description="Helical" evidence="13">
    <location>
        <begin position="138"/>
        <end position="163"/>
    </location>
</feature>
<keyword evidence="15" id="KW-1185">Reference proteome</keyword>
<evidence type="ECO:0000256" key="3">
    <source>
        <dbReference type="ARBA" id="ARBA00010199"/>
    </source>
</evidence>
<dbReference type="RefSeq" id="WP_235324260.1">
    <property type="nucleotide sequence ID" value="NZ_JAFBIT010000003.1"/>
</dbReference>
<feature type="transmembrane region" description="Helical" evidence="13">
    <location>
        <begin position="419"/>
        <end position="439"/>
    </location>
</feature>
<protein>
    <recommendedName>
        <fullName evidence="4">Probable multidrug resistance protein NorM</fullName>
    </recommendedName>
    <alternativeName>
        <fullName evidence="12">Multidrug-efflux transporter</fullName>
    </alternativeName>
</protein>
<comment type="function">
    <text evidence="1">Multidrug efflux pump.</text>
</comment>